<dbReference type="EMBL" id="JAIQCV010000002">
    <property type="protein sequence ID" value="KAH1121505.1"/>
    <property type="molecule type" value="Genomic_DNA"/>
</dbReference>
<gene>
    <name evidence="2" type="ORF">J1N35_004665</name>
</gene>
<keyword evidence="3" id="KW-1185">Reference proteome</keyword>
<dbReference type="Proteomes" id="UP000828251">
    <property type="component" value="Unassembled WGS sequence"/>
</dbReference>
<accession>A0A9D4AIH1</accession>
<protein>
    <submittedName>
        <fullName evidence="2">Uncharacterized protein</fullName>
    </submittedName>
</protein>
<comment type="caution">
    <text evidence="2">The sequence shown here is derived from an EMBL/GenBank/DDBJ whole genome shotgun (WGS) entry which is preliminary data.</text>
</comment>
<feature type="region of interest" description="Disordered" evidence="1">
    <location>
        <begin position="33"/>
        <end position="76"/>
    </location>
</feature>
<evidence type="ECO:0000313" key="2">
    <source>
        <dbReference type="EMBL" id="KAH1121505.1"/>
    </source>
</evidence>
<name>A0A9D4AIH1_9ROSI</name>
<sequence length="138" mass="14858">MSKTPNPGRPSFGLPTPLGIGALHHVGYKKDPLTDNWVKGVQPESHKIDDKEVGDEHDDVPQPEPALTLSTSSAPPQAPAFSVDTLAILDAIGSLREDFRGLNIRVSRVEDNMGSSLSSLEDQLAYLMVNFPPPIPPP</sequence>
<dbReference type="AlphaFoldDB" id="A0A9D4AIH1"/>
<proteinExistence type="predicted"/>
<organism evidence="2 3">
    <name type="scientific">Gossypium stocksii</name>
    <dbReference type="NCBI Taxonomy" id="47602"/>
    <lineage>
        <taxon>Eukaryota</taxon>
        <taxon>Viridiplantae</taxon>
        <taxon>Streptophyta</taxon>
        <taxon>Embryophyta</taxon>
        <taxon>Tracheophyta</taxon>
        <taxon>Spermatophyta</taxon>
        <taxon>Magnoliopsida</taxon>
        <taxon>eudicotyledons</taxon>
        <taxon>Gunneridae</taxon>
        <taxon>Pentapetalae</taxon>
        <taxon>rosids</taxon>
        <taxon>malvids</taxon>
        <taxon>Malvales</taxon>
        <taxon>Malvaceae</taxon>
        <taxon>Malvoideae</taxon>
        <taxon>Gossypium</taxon>
    </lineage>
</organism>
<evidence type="ECO:0000256" key="1">
    <source>
        <dbReference type="SAM" id="MobiDB-lite"/>
    </source>
</evidence>
<reference evidence="2 3" key="1">
    <citation type="journal article" date="2021" name="Plant Biotechnol. J.">
        <title>Multi-omics assisted identification of the key and species-specific regulatory components of drought-tolerant mechanisms in Gossypium stocksii.</title>
        <authorList>
            <person name="Yu D."/>
            <person name="Ke L."/>
            <person name="Zhang D."/>
            <person name="Wu Y."/>
            <person name="Sun Y."/>
            <person name="Mei J."/>
            <person name="Sun J."/>
            <person name="Sun Y."/>
        </authorList>
    </citation>
    <scope>NUCLEOTIDE SEQUENCE [LARGE SCALE GENOMIC DNA]</scope>
    <source>
        <strain evidence="3">cv. E1</strain>
        <tissue evidence="2">Leaf</tissue>
    </source>
</reference>
<evidence type="ECO:0000313" key="3">
    <source>
        <dbReference type="Proteomes" id="UP000828251"/>
    </source>
</evidence>